<sequence length="41" mass="4749">MVRPKFFGKKREKSTEETLRGRGPSTWERIAKIKSGRAISQ</sequence>
<comment type="caution">
    <text evidence="2">The sequence shown here is derived from an EMBL/GenBank/DDBJ whole genome shotgun (WGS) entry which is preliminary data.</text>
</comment>
<accession>X1JNI4</accession>
<protein>
    <submittedName>
        <fullName evidence="2">Uncharacterized protein</fullName>
    </submittedName>
</protein>
<name>X1JNI4_9ZZZZ</name>
<reference evidence="2" key="1">
    <citation type="journal article" date="2014" name="Front. Microbiol.">
        <title>High frequency of phylogenetically diverse reductive dehalogenase-homologous genes in deep subseafloor sedimentary metagenomes.</title>
        <authorList>
            <person name="Kawai M."/>
            <person name="Futagami T."/>
            <person name="Toyoda A."/>
            <person name="Takaki Y."/>
            <person name="Nishi S."/>
            <person name="Hori S."/>
            <person name="Arai W."/>
            <person name="Tsubouchi T."/>
            <person name="Morono Y."/>
            <person name="Uchiyama I."/>
            <person name="Ito T."/>
            <person name="Fujiyama A."/>
            <person name="Inagaki F."/>
            <person name="Takami H."/>
        </authorList>
    </citation>
    <scope>NUCLEOTIDE SEQUENCE</scope>
    <source>
        <strain evidence="2">Expedition CK06-06</strain>
    </source>
</reference>
<feature type="region of interest" description="Disordered" evidence="1">
    <location>
        <begin position="1"/>
        <end position="41"/>
    </location>
</feature>
<proteinExistence type="predicted"/>
<evidence type="ECO:0000256" key="1">
    <source>
        <dbReference type="SAM" id="MobiDB-lite"/>
    </source>
</evidence>
<dbReference type="AlphaFoldDB" id="X1JNI4"/>
<dbReference type="EMBL" id="BARU01036687">
    <property type="protein sequence ID" value="GAH79834.1"/>
    <property type="molecule type" value="Genomic_DNA"/>
</dbReference>
<evidence type="ECO:0000313" key="2">
    <source>
        <dbReference type="EMBL" id="GAH79834.1"/>
    </source>
</evidence>
<organism evidence="2">
    <name type="scientific">marine sediment metagenome</name>
    <dbReference type="NCBI Taxonomy" id="412755"/>
    <lineage>
        <taxon>unclassified sequences</taxon>
        <taxon>metagenomes</taxon>
        <taxon>ecological metagenomes</taxon>
    </lineage>
</organism>
<gene>
    <name evidence="2" type="ORF">S03H2_57247</name>
</gene>
<feature type="compositionally biased region" description="Basic residues" evidence="1">
    <location>
        <begin position="1"/>
        <end position="12"/>
    </location>
</feature>